<protein>
    <submittedName>
        <fullName evidence="2">Uncharacterized protein</fullName>
    </submittedName>
</protein>
<organism evidence="2 3">
    <name type="scientific">Coprinellus micaceus</name>
    <name type="common">Glistening ink-cap mushroom</name>
    <name type="synonym">Coprinus micaceus</name>
    <dbReference type="NCBI Taxonomy" id="71717"/>
    <lineage>
        <taxon>Eukaryota</taxon>
        <taxon>Fungi</taxon>
        <taxon>Dikarya</taxon>
        <taxon>Basidiomycota</taxon>
        <taxon>Agaricomycotina</taxon>
        <taxon>Agaricomycetes</taxon>
        <taxon>Agaricomycetidae</taxon>
        <taxon>Agaricales</taxon>
        <taxon>Agaricineae</taxon>
        <taxon>Psathyrellaceae</taxon>
        <taxon>Coprinellus</taxon>
    </lineage>
</organism>
<evidence type="ECO:0000313" key="3">
    <source>
        <dbReference type="Proteomes" id="UP000298030"/>
    </source>
</evidence>
<keyword evidence="3" id="KW-1185">Reference proteome</keyword>
<evidence type="ECO:0000313" key="2">
    <source>
        <dbReference type="EMBL" id="TEB20294.1"/>
    </source>
</evidence>
<dbReference type="Proteomes" id="UP000298030">
    <property type="component" value="Unassembled WGS sequence"/>
</dbReference>
<name>A0A4Y7SEQ7_COPMI</name>
<proteinExistence type="predicted"/>
<reference evidence="2 3" key="1">
    <citation type="journal article" date="2019" name="Nat. Ecol. Evol.">
        <title>Megaphylogeny resolves global patterns of mushroom evolution.</title>
        <authorList>
            <person name="Varga T."/>
            <person name="Krizsan K."/>
            <person name="Foldi C."/>
            <person name="Dima B."/>
            <person name="Sanchez-Garcia M."/>
            <person name="Sanchez-Ramirez S."/>
            <person name="Szollosi G.J."/>
            <person name="Szarkandi J.G."/>
            <person name="Papp V."/>
            <person name="Albert L."/>
            <person name="Andreopoulos W."/>
            <person name="Angelini C."/>
            <person name="Antonin V."/>
            <person name="Barry K.W."/>
            <person name="Bougher N.L."/>
            <person name="Buchanan P."/>
            <person name="Buyck B."/>
            <person name="Bense V."/>
            <person name="Catcheside P."/>
            <person name="Chovatia M."/>
            <person name="Cooper J."/>
            <person name="Damon W."/>
            <person name="Desjardin D."/>
            <person name="Finy P."/>
            <person name="Geml J."/>
            <person name="Haridas S."/>
            <person name="Hughes K."/>
            <person name="Justo A."/>
            <person name="Karasinski D."/>
            <person name="Kautmanova I."/>
            <person name="Kiss B."/>
            <person name="Kocsube S."/>
            <person name="Kotiranta H."/>
            <person name="LaButti K.M."/>
            <person name="Lechner B.E."/>
            <person name="Liimatainen K."/>
            <person name="Lipzen A."/>
            <person name="Lukacs Z."/>
            <person name="Mihaltcheva S."/>
            <person name="Morgado L.N."/>
            <person name="Niskanen T."/>
            <person name="Noordeloos M.E."/>
            <person name="Ohm R.A."/>
            <person name="Ortiz-Santana B."/>
            <person name="Ovrebo C."/>
            <person name="Racz N."/>
            <person name="Riley R."/>
            <person name="Savchenko A."/>
            <person name="Shiryaev A."/>
            <person name="Soop K."/>
            <person name="Spirin V."/>
            <person name="Szebenyi C."/>
            <person name="Tomsovsky M."/>
            <person name="Tulloss R.E."/>
            <person name="Uehling J."/>
            <person name="Grigoriev I.V."/>
            <person name="Vagvolgyi C."/>
            <person name="Papp T."/>
            <person name="Martin F.M."/>
            <person name="Miettinen O."/>
            <person name="Hibbett D.S."/>
            <person name="Nagy L.G."/>
        </authorList>
    </citation>
    <scope>NUCLEOTIDE SEQUENCE [LARGE SCALE GENOMIC DNA]</scope>
    <source>
        <strain evidence="2 3">FP101781</strain>
    </source>
</reference>
<feature type="compositionally biased region" description="Basic and acidic residues" evidence="1">
    <location>
        <begin position="163"/>
        <end position="197"/>
    </location>
</feature>
<sequence length="197" mass="22446">MEQGRLKEPRERAGPGCLCALERLSMGVGEDELLDLYKSQDTSSKVRPGLRAIDPGGDLPLWVARGEETWERGYVERKEREERRNASWGSGGRGDEAACKMEIRDWQQADLKVPRGYRCKEVDTHCQAPLVSYQSDRSSIEPSRHSVVPPRRVGGERIASAKWAERKAGSRWKEGKEKGAREGEREGEREMKKHREE</sequence>
<comment type="caution">
    <text evidence="2">The sequence shown here is derived from an EMBL/GenBank/DDBJ whole genome shotgun (WGS) entry which is preliminary data.</text>
</comment>
<dbReference type="AlphaFoldDB" id="A0A4Y7SEQ7"/>
<accession>A0A4Y7SEQ7</accession>
<dbReference type="EMBL" id="QPFP01000145">
    <property type="protein sequence ID" value="TEB20294.1"/>
    <property type="molecule type" value="Genomic_DNA"/>
</dbReference>
<evidence type="ECO:0000256" key="1">
    <source>
        <dbReference type="SAM" id="MobiDB-lite"/>
    </source>
</evidence>
<gene>
    <name evidence="2" type="ORF">FA13DRAFT_1717905</name>
</gene>
<feature type="region of interest" description="Disordered" evidence="1">
    <location>
        <begin position="132"/>
        <end position="197"/>
    </location>
</feature>